<dbReference type="AlphaFoldDB" id="A0A7C8INQ6"/>
<keyword evidence="2" id="KW-0472">Membrane</keyword>
<sequence>MSSADCPDPLVFTSQLEIDNTSDFILTCVIASGLSIVNAVGQLNFTSNAWMSITMLNSISVFDSPQLGLLNFPSLNGSPLITISHAPSLKTVLFPNIRFDTVGDIPSSLNITDTPALQTLYLGDYLDTFTMVDAGYPSIDHITSIVTLEVVNQCPIFSTLSWAFIIRVSSCSPSFYSLESVGELSLRDIEEVVLGPQLVVNNSLTIDNSHKITPYPEDYRSDLETILTIGSNATMISNSGLVLGFSGLITLGDTLSVINNTNCSLNFEALTKARALVLVDNVDTTLPVFPSLERVTDVHLRGNVITSSGPNIFPSLKLASGTVTVEAWNNFNCSKLVSQQREGIINSLICNGTNNGTDINVGNSNGNNNGTDRIAGPGSSNSLSAGAWAGIAIGIAAIVLGGGAAIAWLILRFRRNLNDIREQLERNTEDASKKPETLPVEGLDHLHETDAQKIMGELPDEHVREMDVPHQACELQLAPQELPGNSPDSRTVAIQNGR</sequence>
<feature type="region of interest" description="Disordered" evidence="1">
    <location>
        <begin position="478"/>
        <end position="498"/>
    </location>
</feature>
<keyword evidence="4" id="KW-1185">Reference proteome</keyword>
<evidence type="ECO:0000313" key="4">
    <source>
        <dbReference type="Proteomes" id="UP000481858"/>
    </source>
</evidence>
<protein>
    <recommendedName>
        <fullName evidence="5">Receptor L-domain domain-containing protein</fullName>
    </recommendedName>
</protein>
<dbReference type="OrthoDB" id="4763830at2759"/>
<feature type="transmembrane region" description="Helical" evidence="2">
    <location>
        <begin position="387"/>
        <end position="411"/>
    </location>
</feature>
<dbReference type="InParanoid" id="A0A7C8INQ6"/>
<keyword evidence="2" id="KW-1133">Transmembrane helix</keyword>
<keyword evidence="2" id="KW-0812">Transmembrane</keyword>
<evidence type="ECO:0000313" key="3">
    <source>
        <dbReference type="EMBL" id="KAF2967760.1"/>
    </source>
</evidence>
<organism evidence="3 4">
    <name type="scientific">Xylaria multiplex</name>
    <dbReference type="NCBI Taxonomy" id="323545"/>
    <lineage>
        <taxon>Eukaryota</taxon>
        <taxon>Fungi</taxon>
        <taxon>Dikarya</taxon>
        <taxon>Ascomycota</taxon>
        <taxon>Pezizomycotina</taxon>
        <taxon>Sordariomycetes</taxon>
        <taxon>Xylariomycetidae</taxon>
        <taxon>Xylariales</taxon>
        <taxon>Xylariaceae</taxon>
        <taxon>Xylaria</taxon>
    </lineage>
</organism>
<feature type="compositionally biased region" description="Polar residues" evidence="1">
    <location>
        <begin position="486"/>
        <end position="498"/>
    </location>
</feature>
<reference evidence="3 4" key="1">
    <citation type="submission" date="2019-12" db="EMBL/GenBank/DDBJ databases">
        <title>Draft genome sequence of the ascomycete Xylaria multiplex DSM 110363.</title>
        <authorList>
            <person name="Buettner E."/>
            <person name="Kellner H."/>
        </authorList>
    </citation>
    <scope>NUCLEOTIDE SEQUENCE [LARGE SCALE GENOMIC DNA]</scope>
    <source>
        <strain evidence="3 4">DSM 110363</strain>
    </source>
</reference>
<accession>A0A7C8INQ6</accession>
<gene>
    <name evidence="3" type="ORF">GQX73_g5819</name>
</gene>
<evidence type="ECO:0008006" key="5">
    <source>
        <dbReference type="Google" id="ProtNLM"/>
    </source>
</evidence>
<dbReference type="EMBL" id="WUBL01000062">
    <property type="protein sequence ID" value="KAF2967760.1"/>
    <property type="molecule type" value="Genomic_DNA"/>
</dbReference>
<name>A0A7C8INQ6_9PEZI</name>
<evidence type="ECO:0000256" key="1">
    <source>
        <dbReference type="SAM" id="MobiDB-lite"/>
    </source>
</evidence>
<dbReference type="Proteomes" id="UP000481858">
    <property type="component" value="Unassembled WGS sequence"/>
</dbReference>
<evidence type="ECO:0000256" key="2">
    <source>
        <dbReference type="SAM" id="Phobius"/>
    </source>
</evidence>
<proteinExistence type="predicted"/>
<comment type="caution">
    <text evidence="3">The sequence shown here is derived from an EMBL/GenBank/DDBJ whole genome shotgun (WGS) entry which is preliminary data.</text>
</comment>